<dbReference type="AlphaFoldDB" id="A0AAE1GKS9"/>
<comment type="caution">
    <text evidence="2">The sequence shown here is derived from an EMBL/GenBank/DDBJ whole genome shotgun (WGS) entry which is preliminary data.</text>
</comment>
<proteinExistence type="predicted"/>
<dbReference type="Proteomes" id="UP001286313">
    <property type="component" value="Unassembled WGS sequence"/>
</dbReference>
<gene>
    <name evidence="2" type="ORF">Pcinc_001446</name>
</gene>
<dbReference type="EMBL" id="JAWQEG010000089">
    <property type="protein sequence ID" value="KAK3894824.1"/>
    <property type="molecule type" value="Genomic_DNA"/>
</dbReference>
<sequence>MRTKTQTKNNRTRAEGDSKPPRTRERTPNKKPPHAPTRETTPPLPRGGWERTSGLQAPKERHRQPDGQFPGVDERYSAEEGLNTSPHHHQVAPLSVQRQI</sequence>
<accession>A0AAE1GKS9</accession>
<feature type="compositionally biased region" description="Basic and acidic residues" evidence="1">
    <location>
        <begin position="12"/>
        <end position="28"/>
    </location>
</feature>
<evidence type="ECO:0000256" key="1">
    <source>
        <dbReference type="SAM" id="MobiDB-lite"/>
    </source>
</evidence>
<organism evidence="2 3">
    <name type="scientific">Petrolisthes cinctipes</name>
    <name type="common">Flat porcelain crab</name>
    <dbReference type="NCBI Taxonomy" id="88211"/>
    <lineage>
        <taxon>Eukaryota</taxon>
        <taxon>Metazoa</taxon>
        <taxon>Ecdysozoa</taxon>
        <taxon>Arthropoda</taxon>
        <taxon>Crustacea</taxon>
        <taxon>Multicrustacea</taxon>
        <taxon>Malacostraca</taxon>
        <taxon>Eumalacostraca</taxon>
        <taxon>Eucarida</taxon>
        <taxon>Decapoda</taxon>
        <taxon>Pleocyemata</taxon>
        <taxon>Anomura</taxon>
        <taxon>Galatheoidea</taxon>
        <taxon>Porcellanidae</taxon>
        <taxon>Petrolisthes</taxon>
    </lineage>
</organism>
<feature type="region of interest" description="Disordered" evidence="1">
    <location>
        <begin position="1"/>
        <end position="100"/>
    </location>
</feature>
<reference evidence="2" key="1">
    <citation type="submission" date="2023-10" db="EMBL/GenBank/DDBJ databases">
        <title>Genome assemblies of two species of porcelain crab, Petrolisthes cinctipes and Petrolisthes manimaculis (Anomura: Porcellanidae).</title>
        <authorList>
            <person name="Angst P."/>
        </authorList>
    </citation>
    <scope>NUCLEOTIDE SEQUENCE</scope>
    <source>
        <strain evidence="2">PB745_01</strain>
        <tissue evidence="2">Gill</tissue>
    </source>
</reference>
<keyword evidence="3" id="KW-1185">Reference proteome</keyword>
<name>A0AAE1GKS9_PETCI</name>
<evidence type="ECO:0000313" key="2">
    <source>
        <dbReference type="EMBL" id="KAK3894824.1"/>
    </source>
</evidence>
<protein>
    <submittedName>
        <fullName evidence="2">Uncharacterized protein</fullName>
    </submittedName>
</protein>
<evidence type="ECO:0000313" key="3">
    <source>
        <dbReference type="Proteomes" id="UP001286313"/>
    </source>
</evidence>